<name>A0A3N1XR28_9FIRM</name>
<accession>A0A3N1XR28</accession>
<organism evidence="2 3">
    <name type="scientific">Mobilisporobacter senegalensis</name>
    <dbReference type="NCBI Taxonomy" id="1329262"/>
    <lineage>
        <taxon>Bacteria</taxon>
        <taxon>Bacillati</taxon>
        <taxon>Bacillota</taxon>
        <taxon>Clostridia</taxon>
        <taxon>Lachnospirales</taxon>
        <taxon>Lachnospiraceae</taxon>
        <taxon>Mobilisporobacter</taxon>
    </lineage>
</organism>
<feature type="domain" description="Zinc-ribbon 15" evidence="1">
    <location>
        <begin position="20"/>
        <end position="116"/>
    </location>
</feature>
<dbReference type="RefSeq" id="WP_123609232.1">
    <property type="nucleotide sequence ID" value="NZ_RJVG01000004.1"/>
</dbReference>
<dbReference type="EMBL" id="RJVG01000004">
    <property type="protein sequence ID" value="ROR28738.1"/>
    <property type="molecule type" value="Genomic_DNA"/>
</dbReference>
<proteinExistence type="predicted"/>
<reference evidence="2 3" key="1">
    <citation type="submission" date="2018-11" db="EMBL/GenBank/DDBJ databases">
        <title>Genomic Encyclopedia of Type Strains, Phase IV (KMG-IV): sequencing the most valuable type-strain genomes for metagenomic binning, comparative biology and taxonomic classification.</title>
        <authorList>
            <person name="Goeker M."/>
        </authorList>
    </citation>
    <scope>NUCLEOTIDE SEQUENCE [LARGE SCALE GENOMIC DNA]</scope>
    <source>
        <strain evidence="2 3">DSM 26537</strain>
    </source>
</reference>
<evidence type="ECO:0000313" key="3">
    <source>
        <dbReference type="Proteomes" id="UP000273083"/>
    </source>
</evidence>
<sequence>MFFIMGISSGQKKLGFVQTILCNRCGSYGRYEVYVTYTYLSLFFIPVLKWNKKYYVKSTCCNSIYNIELELGKRIARGECTNINESDLNLVQKGVDRCPHCGAQVEENFKYCPACGQFVKSRNEL</sequence>
<dbReference type="OrthoDB" id="4377018at2"/>
<dbReference type="PANTHER" id="PTHR36718">
    <property type="entry name" value="OS05G0435400 PROTEIN"/>
    <property type="match status" value="1"/>
</dbReference>
<evidence type="ECO:0000259" key="1">
    <source>
        <dbReference type="Pfam" id="PF17032"/>
    </source>
</evidence>
<evidence type="ECO:0000313" key="2">
    <source>
        <dbReference type="EMBL" id="ROR28738.1"/>
    </source>
</evidence>
<comment type="caution">
    <text evidence="2">The sequence shown here is derived from an EMBL/GenBank/DDBJ whole genome shotgun (WGS) entry which is preliminary data.</text>
</comment>
<keyword evidence="3" id="KW-1185">Reference proteome</keyword>
<dbReference type="InterPro" id="IPR031493">
    <property type="entry name" value="Zinc_ribbon_15"/>
</dbReference>
<protein>
    <submittedName>
        <fullName evidence="2">Zinc ribbon family protein</fullName>
    </submittedName>
</protein>
<dbReference type="AlphaFoldDB" id="A0A3N1XR28"/>
<gene>
    <name evidence="2" type="ORF">EDD66_104327</name>
</gene>
<dbReference type="Pfam" id="PF17032">
    <property type="entry name" value="Zn_ribbon_15"/>
    <property type="match status" value="1"/>
</dbReference>
<dbReference type="Proteomes" id="UP000273083">
    <property type="component" value="Unassembled WGS sequence"/>
</dbReference>
<dbReference type="PANTHER" id="PTHR36718:SF1">
    <property type="entry name" value="DOUBLE ZINC RIBBON PROTEIN MJ0416"/>
    <property type="match status" value="1"/>
</dbReference>
<dbReference type="InterPro" id="IPR053281">
    <property type="entry name" value="Double_zinc_ribbon"/>
</dbReference>